<sequence length="257" mass="29173">MEKLGLSAILCLMMLTIPLLVESKEEEQADHDLVSIENENTYKQVSEEETMIEPSKLVKELLEDVNVKIDNPLLIKSLNESTIKPSPFAFGYRANVFLGHWPLSYQSELSEVNWDFQTVNTNELNNVKGEKNQEIYYYQIEEKHVEGALTAKIDQTDQIKQMILQKARSQHEYPLTFHAVVGKETKLSKTYTVPTSKTGILKANIPVVKDTGQVTLGEVYLELKGSKKNLVIKNVTKQEVGAFIPIANHLTFTFETK</sequence>
<organism evidence="1 2">
    <name type="scientific">Gracilibacillus orientalis</name>
    <dbReference type="NCBI Taxonomy" id="334253"/>
    <lineage>
        <taxon>Bacteria</taxon>
        <taxon>Bacillati</taxon>
        <taxon>Bacillota</taxon>
        <taxon>Bacilli</taxon>
        <taxon>Bacillales</taxon>
        <taxon>Bacillaceae</taxon>
        <taxon>Gracilibacillus</taxon>
    </lineage>
</organism>
<dbReference type="EMBL" id="FOTR01000019">
    <property type="protein sequence ID" value="SFM45760.1"/>
    <property type="molecule type" value="Genomic_DNA"/>
</dbReference>
<dbReference type="AlphaFoldDB" id="A0A1I4R1C9"/>
<accession>A0A1I4R1C9</accession>
<dbReference type="Proteomes" id="UP000198565">
    <property type="component" value="Unassembled WGS sequence"/>
</dbReference>
<reference evidence="2" key="1">
    <citation type="submission" date="2016-10" db="EMBL/GenBank/DDBJ databases">
        <authorList>
            <person name="Varghese N."/>
            <person name="Submissions S."/>
        </authorList>
    </citation>
    <scope>NUCLEOTIDE SEQUENCE [LARGE SCALE GENOMIC DNA]</scope>
    <source>
        <strain evidence="2">CGMCC 1.4250</strain>
    </source>
</reference>
<protein>
    <submittedName>
        <fullName evidence="1">YfkD-like protein</fullName>
    </submittedName>
</protein>
<dbReference type="RefSeq" id="WP_091486471.1">
    <property type="nucleotide sequence ID" value="NZ_FOTR01000019.1"/>
</dbReference>
<dbReference type="STRING" id="334253.SAMN04487943_11948"/>
<proteinExistence type="predicted"/>
<evidence type="ECO:0000313" key="2">
    <source>
        <dbReference type="Proteomes" id="UP000198565"/>
    </source>
</evidence>
<gene>
    <name evidence="1" type="ORF">SAMN04487943_11948</name>
</gene>
<evidence type="ECO:0000313" key="1">
    <source>
        <dbReference type="EMBL" id="SFM45760.1"/>
    </source>
</evidence>
<dbReference type="OrthoDB" id="2690238at2"/>
<dbReference type="InterPro" id="IPR025548">
    <property type="entry name" value="YfkD"/>
</dbReference>
<keyword evidence="2" id="KW-1185">Reference proteome</keyword>
<dbReference type="Pfam" id="PF14167">
    <property type="entry name" value="YfkD"/>
    <property type="match status" value="1"/>
</dbReference>
<name>A0A1I4R1C9_9BACI</name>